<dbReference type="GO" id="GO:0005886">
    <property type="term" value="C:plasma membrane"/>
    <property type="evidence" value="ECO:0007669"/>
    <property type="project" value="UniProtKB-SubCell"/>
</dbReference>
<dbReference type="InterPro" id="IPR003439">
    <property type="entry name" value="ABC_transporter-like_ATP-bd"/>
</dbReference>
<keyword evidence="2" id="KW-0813">Transport</keyword>
<organism evidence="7 8">
    <name type="scientific">Nocardioides lianchengensis</name>
    <dbReference type="NCBI Taxonomy" id="1045774"/>
    <lineage>
        <taxon>Bacteria</taxon>
        <taxon>Bacillati</taxon>
        <taxon>Actinomycetota</taxon>
        <taxon>Actinomycetes</taxon>
        <taxon>Propionibacteriales</taxon>
        <taxon>Nocardioidaceae</taxon>
        <taxon>Nocardioides</taxon>
    </lineage>
</organism>
<protein>
    <submittedName>
        <fullName evidence="7">ABC-2 type transport system ATP-binding protein</fullName>
    </submittedName>
</protein>
<evidence type="ECO:0000256" key="5">
    <source>
        <dbReference type="ARBA" id="ARBA00023251"/>
    </source>
</evidence>
<dbReference type="PANTHER" id="PTHR42711:SF19">
    <property type="entry name" value="DOXORUBICIN RESISTANCE ATP-BINDING PROTEIN DRRA"/>
    <property type="match status" value="1"/>
</dbReference>
<dbReference type="InterPro" id="IPR027417">
    <property type="entry name" value="P-loop_NTPase"/>
</dbReference>
<evidence type="ECO:0000256" key="4">
    <source>
        <dbReference type="ARBA" id="ARBA00022840"/>
    </source>
</evidence>
<dbReference type="AlphaFoldDB" id="A0A1G6LET2"/>
<name>A0A1G6LET2_9ACTN</name>
<dbReference type="EMBL" id="FMZM01000002">
    <property type="protein sequence ID" value="SDC41922.1"/>
    <property type="molecule type" value="Genomic_DNA"/>
</dbReference>
<dbReference type="STRING" id="1045774.SAMN05421872_102226"/>
<dbReference type="Gene3D" id="3.40.50.300">
    <property type="entry name" value="P-loop containing nucleotide triphosphate hydrolases"/>
    <property type="match status" value="1"/>
</dbReference>
<dbReference type="Proteomes" id="UP000199034">
    <property type="component" value="Unassembled WGS sequence"/>
</dbReference>
<keyword evidence="8" id="KW-1185">Reference proteome</keyword>
<evidence type="ECO:0000256" key="1">
    <source>
        <dbReference type="ARBA" id="ARBA00004202"/>
    </source>
</evidence>
<proteinExistence type="predicted"/>
<sequence>MTPSTPAIEVAGIARSYDDHAVLTGLDLTVPTGTVYALLGPNGAGKTTLVRILSTLTTADAGTARVAGYDVRREPDGIRRSIGLTGQFSAIDELLTGRENLRLMADLAHLPRSDRAARVDGLLARFDLTEAADRRAATYSGG</sequence>
<evidence type="ECO:0000256" key="2">
    <source>
        <dbReference type="ARBA" id="ARBA00022448"/>
    </source>
</evidence>
<reference evidence="7 8" key="1">
    <citation type="submission" date="2016-10" db="EMBL/GenBank/DDBJ databases">
        <authorList>
            <person name="de Groot N.N."/>
        </authorList>
    </citation>
    <scope>NUCLEOTIDE SEQUENCE [LARGE SCALE GENOMIC DNA]</scope>
    <source>
        <strain evidence="7 8">CGMCC 4.6858</strain>
    </source>
</reference>
<dbReference type="GO" id="GO:0046677">
    <property type="term" value="P:response to antibiotic"/>
    <property type="evidence" value="ECO:0007669"/>
    <property type="project" value="UniProtKB-KW"/>
</dbReference>
<dbReference type="InterPro" id="IPR050763">
    <property type="entry name" value="ABC_transporter_ATP-binding"/>
</dbReference>
<keyword evidence="3" id="KW-0547">Nucleotide-binding</keyword>
<feature type="domain" description="ABC transporter" evidence="6">
    <location>
        <begin position="23"/>
        <end position="142"/>
    </location>
</feature>
<dbReference type="Pfam" id="PF00005">
    <property type="entry name" value="ABC_tran"/>
    <property type="match status" value="1"/>
</dbReference>
<keyword evidence="4 7" id="KW-0067">ATP-binding</keyword>
<gene>
    <name evidence="7" type="ORF">SAMN05421872_102226</name>
</gene>
<dbReference type="PANTHER" id="PTHR42711">
    <property type="entry name" value="ABC TRANSPORTER ATP-BINDING PROTEIN"/>
    <property type="match status" value="1"/>
</dbReference>
<accession>A0A1G6LET2</accession>
<dbReference type="SUPFAM" id="SSF52540">
    <property type="entry name" value="P-loop containing nucleoside triphosphate hydrolases"/>
    <property type="match status" value="1"/>
</dbReference>
<evidence type="ECO:0000313" key="8">
    <source>
        <dbReference type="Proteomes" id="UP000199034"/>
    </source>
</evidence>
<dbReference type="GO" id="GO:0016887">
    <property type="term" value="F:ATP hydrolysis activity"/>
    <property type="evidence" value="ECO:0007669"/>
    <property type="project" value="InterPro"/>
</dbReference>
<evidence type="ECO:0000259" key="6">
    <source>
        <dbReference type="Pfam" id="PF00005"/>
    </source>
</evidence>
<evidence type="ECO:0000256" key="3">
    <source>
        <dbReference type="ARBA" id="ARBA00022741"/>
    </source>
</evidence>
<dbReference type="RefSeq" id="WP_306457654.1">
    <property type="nucleotide sequence ID" value="NZ_FMZM01000002.1"/>
</dbReference>
<keyword evidence="5" id="KW-0046">Antibiotic resistance</keyword>
<dbReference type="GO" id="GO:0005524">
    <property type="term" value="F:ATP binding"/>
    <property type="evidence" value="ECO:0007669"/>
    <property type="project" value="UniProtKB-KW"/>
</dbReference>
<evidence type="ECO:0000313" key="7">
    <source>
        <dbReference type="EMBL" id="SDC41922.1"/>
    </source>
</evidence>
<comment type="subcellular location">
    <subcellularLocation>
        <location evidence="1">Cell membrane</location>
        <topology evidence="1">Peripheral membrane protein</topology>
    </subcellularLocation>
</comment>